<dbReference type="Proteomes" id="UP000033338">
    <property type="component" value="Segment"/>
</dbReference>
<organism evidence="1 2">
    <name type="scientific">Escherichia phage vB_EcoM_AYO145A</name>
    <dbReference type="NCBI Taxonomy" id="1636202"/>
    <lineage>
        <taxon>Viruses</taxon>
        <taxon>Duplodnaviria</taxon>
        <taxon>Heunggongvirae</taxon>
        <taxon>Uroviricota</taxon>
        <taxon>Caudoviricetes</taxon>
        <taxon>Andersonviridae</taxon>
        <taxon>Ounavirinae</taxon>
        <taxon>Felixounavirus</taxon>
        <taxon>Felixounavirus AYO145A</taxon>
    </lineage>
</organism>
<dbReference type="EMBL" id="KR014248">
    <property type="protein sequence ID" value="AKC04923.1"/>
    <property type="molecule type" value="Genomic_DNA"/>
</dbReference>
<reference evidence="1 2" key="1">
    <citation type="journal article" date="2015" name="Genome Announc.">
        <title>Complete Genome Sequence of Escherichia coli O145:NM Bacteriophage vB_EcoM_AYO145A, a New Member of O1-Like Phages.</title>
        <authorList>
            <person name="Wang J."/>
            <person name="Niu Y.D."/>
            <person name="Chen J."/>
            <person name="McAllister T.A."/>
            <person name="Stanford K."/>
        </authorList>
    </citation>
    <scope>NUCLEOTIDE SEQUENCE [LARGE SCALE GENOMIC DNA]</scope>
</reference>
<keyword evidence="2" id="KW-1185">Reference proteome</keyword>
<accession>A0A0E3XDF8</accession>
<protein>
    <submittedName>
        <fullName evidence="1">Uncharacterized protein</fullName>
    </submittedName>
</protein>
<dbReference type="KEGG" id="vg:26627995"/>
<dbReference type="OrthoDB" id="26367at10239"/>
<sequence>MNKLYSLWGRMGKDSDWNLLKTNVKSNEIAYYKIHYYKTFRELEYREQQTGEVLCGNQ</sequence>
<proteinExistence type="predicted"/>
<dbReference type="RefSeq" id="YP_009200834.1">
    <property type="nucleotide sequence ID" value="NC_028825.1"/>
</dbReference>
<gene>
    <name evidence="1" type="ORF">AYO145A_095</name>
</gene>
<name>A0A0E3XDF8_9CAUD</name>
<evidence type="ECO:0000313" key="2">
    <source>
        <dbReference type="Proteomes" id="UP000033338"/>
    </source>
</evidence>
<dbReference type="GeneID" id="26627995"/>
<evidence type="ECO:0000313" key="1">
    <source>
        <dbReference type="EMBL" id="AKC04923.1"/>
    </source>
</evidence>